<feature type="transmembrane region" description="Helical" evidence="5">
    <location>
        <begin position="255"/>
        <end position="272"/>
    </location>
</feature>
<evidence type="ECO:0000256" key="5">
    <source>
        <dbReference type="RuleBase" id="RU363041"/>
    </source>
</evidence>
<protein>
    <recommendedName>
        <fullName evidence="5">Probable membrane transporter protein</fullName>
    </recommendedName>
</protein>
<proteinExistence type="inferred from homology"/>
<dbReference type="InterPro" id="IPR002781">
    <property type="entry name" value="TM_pro_TauE-like"/>
</dbReference>
<feature type="transmembrane region" description="Helical" evidence="5">
    <location>
        <begin position="184"/>
        <end position="208"/>
    </location>
</feature>
<dbReference type="EMBL" id="JAGSPB010000002">
    <property type="protein sequence ID" value="MBV7266078.1"/>
    <property type="molecule type" value="Genomic_DNA"/>
</dbReference>
<feature type="transmembrane region" description="Helical" evidence="5">
    <location>
        <begin position="114"/>
        <end position="131"/>
    </location>
</feature>
<reference evidence="6 7" key="1">
    <citation type="submission" date="2021-04" db="EMBL/GenBank/DDBJ databases">
        <authorList>
            <person name="Pira H."/>
            <person name="Risdian C."/>
            <person name="Wink J."/>
        </authorList>
    </citation>
    <scope>NUCLEOTIDE SEQUENCE [LARGE SCALE GENOMIC DNA]</scope>
    <source>
        <strain evidence="6 7">WH131</strain>
    </source>
</reference>
<dbReference type="RefSeq" id="WP_218316705.1">
    <property type="nucleotide sequence ID" value="NZ_JAGSPB010000002.1"/>
</dbReference>
<keyword evidence="3 5" id="KW-1133">Transmembrane helix</keyword>
<keyword evidence="5" id="KW-1003">Cell membrane</keyword>
<evidence type="ECO:0000256" key="2">
    <source>
        <dbReference type="ARBA" id="ARBA00022692"/>
    </source>
</evidence>
<evidence type="ECO:0000313" key="6">
    <source>
        <dbReference type="EMBL" id="MBV7266078.1"/>
    </source>
</evidence>
<evidence type="ECO:0000256" key="3">
    <source>
        <dbReference type="ARBA" id="ARBA00022989"/>
    </source>
</evidence>
<dbReference type="PANTHER" id="PTHR43483:SF3">
    <property type="entry name" value="MEMBRANE TRANSPORTER PROTEIN HI_0806-RELATED"/>
    <property type="match status" value="1"/>
</dbReference>
<dbReference type="Pfam" id="PF01925">
    <property type="entry name" value="TauE"/>
    <property type="match status" value="1"/>
</dbReference>
<feature type="transmembrane region" description="Helical" evidence="5">
    <location>
        <begin position="57"/>
        <end position="76"/>
    </location>
</feature>
<feature type="transmembrane region" description="Helical" evidence="5">
    <location>
        <begin position="220"/>
        <end position="243"/>
    </location>
</feature>
<keyword evidence="2 5" id="KW-0812">Transmembrane</keyword>
<evidence type="ECO:0000256" key="4">
    <source>
        <dbReference type="ARBA" id="ARBA00023136"/>
    </source>
</evidence>
<dbReference type="Proteomes" id="UP000699975">
    <property type="component" value="Unassembled WGS sequence"/>
</dbReference>
<comment type="caution">
    <text evidence="6">The sequence shown here is derived from an EMBL/GenBank/DDBJ whole genome shotgun (WGS) entry which is preliminary data.</text>
</comment>
<dbReference type="PANTHER" id="PTHR43483">
    <property type="entry name" value="MEMBRANE TRANSPORTER PROTEIN HI_0806-RELATED"/>
    <property type="match status" value="1"/>
</dbReference>
<gene>
    <name evidence="6" type="ORF">KCG45_07800</name>
</gene>
<evidence type="ECO:0000313" key="7">
    <source>
        <dbReference type="Proteomes" id="UP000699975"/>
    </source>
</evidence>
<feature type="transmembrane region" description="Helical" evidence="5">
    <location>
        <begin position="151"/>
        <end position="177"/>
    </location>
</feature>
<comment type="subcellular location">
    <subcellularLocation>
        <location evidence="5">Cell membrane</location>
        <topology evidence="5">Multi-pass membrane protein</topology>
    </subcellularLocation>
    <subcellularLocation>
        <location evidence="1">Membrane</location>
        <topology evidence="1">Multi-pass membrane protein</topology>
    </subcellularLocation>
</comment>
<feature type="transmembrane region" description="Helical" evidence="5">
    <location>
        <begin position="12"/>
        <end position="45"/>
    </location>
</feature>
<accession>A0ABS6SNS3</accession>
<keyword evidence="4 5" id="KW-0472">Membrane</keyword>
<evidence type="ECO:0000256" key="1">
    <source>
        <dbReference type="ARBA" id="ARBA00004141"/>
    </source>
</evidence>
<feature type="transmembrane region" description="Helical" evidence="5">
    <location>
        <begin position="82"/>
        <end position="102"/>
    </location>
</feature>
<keyword evidence="7" id="KW-1185">Reference proteome</keyword>
<comment type="similarity">
    <text evidence="5">Belongs to the 4-toluene sulfonate uptake permease (TSUP) (TC 2.A.102) family.</text>
</comment>
<organism evidence="6 7">
    <name type="scientific">Erythrobacter ani</name>
    <dbReference type="NCBI Taxonomy" id="2827235"/>
    <lineage>
        <taxon>Bacteria</taxon>
        <taxon>Pseudomonadati</taxon>
        <taxon>Pseudomonadota</taxon>
        <taxon>Alphaproteobacteria</taxon>
        <taxon>Sphingomonadales</taxon>
        <taxon>Erythrobacteraceae</taxon>
        <taxon>Erythrobacter/Porphyrobacter group</taxon>
        <taxon>Erythrobacter</taxon>
    </lineage>
</organism>
<sequence>MFEGLASPLDLVLVLLGTSIVAGIAAGLFGIGGGAIIVPALYFVFVAMGHEQTAMHAALATSLATMILTSTRSVLGHHKHGAVDWAVLKSWSPWIVFGAFAGQATASGLTGSQLAVVFAILAYILSAQLFFGRPDWRLGDDLPRGPLRAAIGGAIGTLSSLMGIGGGVFGVTLMTVYGRAMQQAVGTAAGFGLVIGLPGAMTAAVAGYGADGLPPFSLGYVNLVALAFISTITVAMAPLGVKLAHSLDGPMLKRLFAFLLFAVATRILFGSMA</sequence>
<name>A0ABS6SNS3_9SPHN</name>